<organism evidence="2 3">
    <name type="scientific">Desmophyllum pertusum</name>
    <dbReference type="NCBI Taxonomy" id="174260"/>
    <lineage>
        <taxon>Eukaryota</taxon>
        <taxon>Metazoa</taxon>
        <taxon>Cnidaria</taxon>
        <taxon>Anthozoa</taxon>
        <taxon>Hexacorallia</taxon>
        <taxon>Scleractinia</taxon>
        <taxon>Caryophylliina</taxon>
        <taxon>Caryophylliidae</taxon>
        <taxon>Desmophyllum</taxon>
    </lineage>
</organism>
<feature type="compositionally biased region" description="Pro residues" evidence="1">
    <location>
        <begin position="275"/>
        <end position="284"/>
    </location>
</feature>
<dbReference type="EMBL" id="MU825882">
    <property type="protein sequence ID" value="KAJ7385212.1"/>
    <property type="molecule type" value="Genomic_DNA"/>
</dbReference>
<feature type="region of interest" description="Disordered" evidence="1">
    <location>
        <begin position="271"/>
        <end position="409"/>
    </location>
</feature>
<sequence>MARPSPGSSWRSVCGIITYSKDGRSPFHGDYRACTIQTSVNNYIGNQSPGKQDSTLKGVNYFKQFPRNFLVPYGASLDPTDDQKLLRYLQPFNCELLLRPSVFLSEFSSSVTHCSQALRDEMDSEHGFLQGANNMLSFVEYSEMLRDRLIPFSRDNVEVPNRNDVISFLGAIATTENDYQELIHKAFQLGNAFFSIASHCIASQILLRNPMVFAQKVSSPNGADLEFKRNPTVPSMANFISNDCLKHTSLASTADRQQITTDFTRLLQEEGVELPPSPRRPPASPVGCTINPGRTPCSSPLTSQPCSPARASPKPSTSAVSATISRPLALPSKQTTKDSSSSEESSPSPPASQMKKKAKVPRTSPEKTIPPVTQAKRKIFQEAKESDLFGPNDFKRGDAQKTKKHKKSK</sequence>
<evidence type="ECO:0000313" key="3">
    <source>
        <dbReference type="Proteomes" id="UP001163046"/>
    </source>
</evidence>
<accession>A0A9X0D2W0</accession>
<keyword evidence="3" id="KW-1185">Reference proteome</keyword>
<protein>
    <submittedName>
        <fullName evidence="2">Uncharacterized protein</fullName>
    </submittedName>
</protein>
<dbReference type="Proteomes" id="UP001163046">
    <property type="component" value="Unassembled WGS sequence"/>
</dbReference>
<dbReference type="AlphaFoldDB" id="A0A9X0D2W0"/>
<evidence type="ECO:0000256" key="1">
    <source>
        <dbReference type="SAM" id="MobiDB-lite"/>
    </source>
</evidence>
<evidence type="ECO:0000313" key="2">
    <source>
        <dbReference type="EMBL" id="KAJ7385212.1"/>
    </source>
</evidence>
<reference evidence="2" key="1">
    <citation type="submission" date="2023-01" db="EMBL/GenBank/DDBJ databases">
        <title>Genome assembly of the deep-sea coral Lophelia pertusa.</title>
        <authorList>
            <person name="Herrera S."/>
            <person name="Cordes E."/>
        </authorList>
    </citation>
    <scope>NUCLEOTIDE SEQUENCE</scope>
    <source>
        <strain evidence="2">USNM1676648</strain>
        <tissue evidence="2">Polyp</tissue>
    </source>
</reference>
<feature type="compositionally biased region" description="Polar residues" evidence="1">
    <location>
        <begin position="296"/>
        <end position="306"/>
    </location>
</feature>
<name>A0A9X0D2W0_9CNID</name>
<proteinExistence type="predicted"/>
<feature type="compositionally biased region" description="Polar residues" evidence="1">
    <location>
        <begin position="314"/>
        <end position="324"/>
    </location>
</feature>
<comment type="caution">
    <text evidence="2">The sequence shown here is derived from an EMBL/GenBank/DDBJ whole genome shotgun (WGS) entry which is preliminary data.</text>
</comment>
<feature type="compositionally biased region" description="Basic and acidic residues" evidence="1">
    <location>
        <begin position="379"/>
        <end position="401"/>
    </location>
</feature>
<gene>
    <name evidence="2" type="ORF">OS493_017591</name>
</gene>